<name>A0A6D2ICC4_9BRAS</name>
<feature type="compositionally biased region" description="Pro residues" evidence="1">
    <location>
        <begin position="61"/>
        <end position="82"/>
    </location>
</feature>
<reference evidence="2" key="1">
    <citation type="submission" date="2020-01" db="EMBL/GenBank/DDBJ databases">
        <authorList>
            <person name="Mishra B."/>
        </authorList>
    </citation>
    <scope>NUCLEOTIDE SEQUENCE [LARGE SCALE GENOMIC DNA]</scope>
</reference>
<dbReference type="EMBL" id="CACVBM020000999">
    <property type="protein sequence ID" value="CAA7025427.1"/>
    <property type="molecule type" value="Genomic_DNA"/>
</dbReference>
<proteinExistence type="predicted"/>
<keyword evidence="3" id="KW-1185">Reference proteome</keyword>
<protein>
    <submittedName>
        <fullName evidence="2">Uncharacterized protein</fullName>
    </submittedName>
</protein>
<evidence type="ECO:0000256" key="1">
    <source>
        <dbReference type="SAM" id="MobiDB-lite"/>
    </source>
</evidence>
<gene>
    <name evidence="2" type="ORF">MERR_LOCUS12662</name>
</gene>
<feature type="region of interest" description="Disordered" evidence="1">
    <location>
        <begin position="34"/>
        <end position="86"/>
    </location>
</feature>
<accession>A0A6D2ICC4</accession>
<dbReference type="AlphaFoldDB" id="A0A6D2ICC4"/>
<organism evidence="2 3">
    <name type="scientific">Microthlaspi erraticum</name>
    <dbReference type="NCBI Taxonomy" id="1685480"/>
    <lineage>
        <taxon>Eukaryota</taxon>
        <taxon>Viridiplantae</taxon>
        <taxon>Streptophyta</taxon>
        <taxon>Embryophyta</taxon>
        <taxon>Tracheophyta</taxon>
        <taxon>Spermatophyta</taxon>
        <taxon>Magnoliopsida</taxon>
        <taxon>eudicotyledons</taxon>
        <taxon>Gunneridae</taxon>
        <taxon>Pentapetalae</taxon>
        <taxon>rosids</taxon>
        <taxon>malvids</taxon>
        <taxon>Brassicales</taxon>
        <taxon>Brassicaceae</taxon>
        <taxon>Coluteocarpeae</taxon>
        <taxon>Microthlaspi</taxon>
    </lineage>
</organism>
<sequence>MEHIKITSSSPDKQLTAYCQYADVVSHFVSTDIKCGSDEEPESPRQSPQPPVAIEPATPYSQPPVPAKPPTSFPQPPTPAIRPKPISSASYIVPSSIPYIRRLLAKLL</sequence>
<evidence type="ECO:0000313" key="2">
    <source>
        <dbReference type="EMBL" id="CAA7025427.1"/>
    </source>
</evidence>
<dbReference type="Proteomes" id="UP000467841">
    <property type="component" value="Unassembled WGS sequence"/>
</dbReference>
<evidence type="ECO:0000313" key="3">
    <source>
        <dbReference type="Proteomes" id="UP000467841"/>
    </source>
</evidence>
<comment type="caution">
    <text evidence="2">The sequence shown here is derived from an EMBL/GenBank/DDBJ whole genome shotgun (WGS) entry which is preliminary data.</text>
</comment>